<organism evidence="6 7">
    <name type="scientific">Nocardia acididurans</name>
    <dbReference type="NCBI Taxonomy" id="2802282"/>
    <lineage>
        <taxon>Bacteria</taxon>
        <taxon>Bacillati</taxon>
        <taxon>Actinomycetota</taxon>
        <taxon>Actinomycetes</taxon>
        <taxon>Mycobacteriales</taxon>
        <taxon>Nocardiaceae</taxon>
        <taxon>Nocardia</taxon>
    </lineage>
</organism>
<dbReference type="InterPro" id="IPR001647">
    <property type="entry name" value="HTH_TetR"/>
</dbReference>
<dbReference type="PROSITE" id="PS50977">
    <property type="entry name" value="HTH_TETR_2"/>
    <property type="match status" value="1"/>
</dbReference>
<gene>
    <name evidence="6" type="ORF">JK358_33195</name>
</gene>
<dbReference type="InterPro" id="IPR025996">
    <property type="entry name" value="MT1864/Rv1816-like_C"/>
</dbReference>
<reference evidence="6 7" key="1">
    <citation type="submission" date="2021-01" db="EMBL/GenBank/DDBJ databases">
        <title>WGS of actinomycetes isolated from Thailand.</title>
        <authorList>
            <person name="Thawai C."/>
        </authorList>
    </citation>
    <scope>NUCLEOTIDE SEQUENCE [LARGE SCALE GENOMIC DNA]</scope>
    <source>
        <strain evidence="6 7">LPG 2</strain>
    </source>
</reference>
<evidence type="ECO:0000259" key="5">
    <source>
        <dbReference type="PROSITE" id="PS50977"/>
    </source>
</evidence>
<dbReference type="SUPFAM" id="SSF46689">
    <property type="entry name" value="Homeodomain-like"/>
    <property type="match status" value="1"/>
</dbReference>
<name>A0ABS1MFB5_9NOCA</name>
<proteinExistence type="predicted"/>
<dbReference type="Gene3D" id="1.10.357.10">
    <property type="entry name" value="Tetracycline Repressor, domain 2"/>
    <property type="match status" value="1"/>
</dbReference>
<evidence type="ECO:0000256" key="2">
    <source>
        <dbReference type="ARBA" id="ARBA00023125"/>
    </source>
</evidence>
<accession>A0ABS1MFB5</accession>
<dbReference type="PANTHER" id="PTHR30055">
    <property type="entry name" value="HTH-TYPE TRANSCRIPTIONAL REGULATOR RUTR"/>
    <property type="match status" value="1"/>
</dbReference>
<dbReference type="PANTHER" id="PTHR30055:SF243">
    <property type="entry name" value="HTH-TYPE TRANSCRIPTIONAL REGULATOR RV1816"/>
    <property type="match status" value="1"/>
</dbReference>
<dbReference type="Proteomes" id="UP000602198">
    <property type="component" value="Unassembled WGS sequence"/>
</dbReference>
<dbReference type="InterPro" id="IPR009057">
    <property type="entry name" value="Homeodomain-like_sf"/>
</dbReference>
<evidence type="ECO:0000256" key="3">
    <source>
        <dbReference type="ARBA" id="ARBA00023163"/>
    </source>
</evidence>
<keyword evidence="1" id="KW-0805">Transcription regulation</keyword>
<evidence type="ECO:0000313" key="7">
    <source>
        <dbReference type="Proteomes" id="UP000602198"/>
    </source>
</evidence>
<evidence type="ECO:0000256" key="4">
    <source>
        <dbReference type="PROSITE-ProRule" id="PRU00335"/>
    </source>
</evidence>
<dbReference type="SUPFAM" id="SSF48498">
    <property type="entry name" value="Tetracyclin repressor-like, C-terminal domain"/>
    <property type="match status" value="1"/>
</dbReference>
<dbReference type="InterPro" id="IPR036271">
    <property type="entry name" value="Tet_transcr_reg_TetR-rel_C_sf"/>
</dbReference>
<feature type="domain" description="HTH tetR-type" evidence="5">
    <location>
        <begin position="20"/>
        <end position="80"/>
    </location>
</feature>
<dbReference type="InterPro" id="IPR050109">
    <property type="entry name" value="HTH-type_TetR-like_transc_reg"/>
</dbReference>
<keyword evidence="2 4" id="KW-0238">DNA-binding</keyword>
<evidence type="ECO:0000313" key="6">
    <source>
        <dbReference type="EMBL" id="MBL1079274.1"/>
    </source>
</evidence>
<comment type="caution">
    <text evidence="6">The sequence shown here is derived from an EMBL/GenBank/DDBJ whole genome shotgun (WGS) entry which is preliminary data.</text>
</comment>
<feature type="DNA-binding region" description="H-T-H motif" evidence="4">
    <location>
        <begin position="43"/>
        <end position="62"/>
    </location>
</feature>
<dbReference type="Pfam" id="PF00440">
    <property type="entry name" value="TetR_N"/>
    <property type="match status" value="1"/>
</dbReference>
<sequence length="234" mass="24805">MAATDQEPDQPPTRRAERRAQTIAEIKTLARRQLATEGTGGLSLRGIAREMRITPAALFRYFDNQSALITALCIDSYDAYAAAMTEAQHAAGADPAARWRAGCEAARRWALANPSEFALIAGTPIPGYHARPEETGPAAGRLMQAIAQPYFDAVADGTADPTATLIPELAAGPLLGGDAWPASPVPGILITAWASIQGFITGETFGSIAQLTADPAELYQAHIRTVMRGMGFQD</sequence>
<dbReference type="Pfam" id="PF13305">
    <property type="entry name" value="TetR_C_33"/>
    <property type="match status" value="1"/>
</dbReference>
<keyword evidence="3" id="KW-0804">Transcription</keyword>
<evidence type="ECO:0000256" key="1">
    <source>
        <dbReference type="ARBA" id="ARBA00023015"/>
    </source>
</evidence>
<keyword evidence="7" id="KW-1185">Reference proteome</keyword>
<protein>
    <submittedName>
        <fullName evidence="6">TetR/AcrR family transcriptional regulator</fullName>
    </submittedName>
</protein>
<dbReference type="RefSeq" id="WP_201955302.1">
    <property type="nucleotide sequence ID" value="NZ_JAERRJ010000015.1"/>
</dbReference>
<dbReference type="EMBL" id="JAERRJ010000015">
    <property type="protein sequence ID" value="MBL1079274.1"/>
    <property type="molecule type" value="Genomic_DNA"/>
</dbReference>